<organism evidence="2 3">
    <name type="scientific">Candidatus Uhrbacteria bacterium CG_4_9_14_3_um_filter_50_9</name>
    <dbReference type="NCBI Taxonomy" id="1975035"/>
    <lineage>
        <taxon>Bacteria</taxon>
        <taxon>Candidatus Uhriibacteriota</taxon>
    </lineage>
</organism>
<keyword evidence="1" id="KW-0812">Transmembrane</keyword>
<sequence>MKREQLNIEQLLEQIGSQEVPGDHAHRYDLRRALLCSRYFSGSNNRTSRWEVFFSYTAPLIAGGVVVGVFTFMAVSINSGDVLDVQTTPQEAAVVIFEGVVDTEEEAVLADTSPSELSFISNGSEPLIQLADFETVVPRENLVRFIPVYPEIPASVR</sequence>
<evidence type="ECO:0000313" key="3">
    <source>
        <dbReference type="Proteomes" id="UP000229385"/>
    </source>
</evidence>
<dbReference type="EMBL" id="PFWU01000010">
    <property type="protein sequence ID" value="PJA46123.1"/>
    <property type="molecule type" value="Genomic_DNA"/>
</dbReference>
<accession>A0A2M7XE26</accession>
<keyword evidence="1" id="KW-0472">Membrane</keyword>
<keyword evidence="1" id="KW-1133">Transmembrane helix</keyword>
<dbReference type="AlphaFoldDB" id="A0A2M7XE26"/>
<comment type="caution">
    <text evidence="2">The sequence shown here is derived from an EMBL/GenBank/DDBJ whole genome shotgun (WGS) entry which is preliminary data.</text>
</comment>
<gene>
    <name evidence="2" type="ORF">CO174_00805</name>
</gene>
<evidence type="ECO:0000256" key="1">
    <source>
        <dbReference type="SAM" id="Phobius"/>
    </source>
</evidence>
<proteinExistence type="predicted"/>
<feature type="transmembrane region" description="Helical" evidence="1">
    <location>
        <begin position="53"/>
        <end position="75"/>
    </location>
</feature>
<dbReference type="Proteomes" id="UP000229385">
    <property type="component" value="Unassembled WGS sequence"/>
</dbReference>
<reference evidence="3" key="1">
    <citation type="submission" date="2017-09" db="EMBL/GenBank/DDBJ databases">
        <title>Depth-based differentiation of microbial function through sediment-hosted aquifers and enrichment of novel symbionts in the deep terrestrial subsurface.</title>
        <authorList>
            <person name="Probst A.J."/>
            <person name="Ladd B."/>
            <person name="Jarett J.K."/>
            <person name="Geller-Mcgrath D.E."/>
            <person name="Sieber C.M.K."/>
            <person name="Emerson J.B."/>
            <person name="Anantharaman K."/>
            <person name="Thomas B.C."/>
            <person name="Malmstrom R."/>
            <person name="Stieglmeier M."/>
            <person name="Klingl A."/>
            <person name="Woyke T."/>
            <person name="Ryan C.M."/>
            <person name="Banfield J.F."/>
        </authorList>
    </citation>
    <scope>NUCLEOTIDE SEQUENCE [LARGE SCALE GENOMIC DNA]</scope>
</reference>
<protein>
    <submittedName>
        <fullName evidence="2">Uncharacterized protein</fullName>
    </submittedName>
</protein>
<evidence type="ECO:0000313" key="2">
    <source>
        <dbReference type="EMBL" id="PJA46123.1"/>
    </source>
</evidence>
<name>A0A2M7XE26_9BACT</name>